<evidence type="ECO:0000256" key="2">
    <source>
        <dbReference type="ARBA" id="ARBA00023002"/>
    </source>
</evidence>
<dbReference type="AlphaFoldDB" id="A0A926IEL8"/>
<dbReference type="Gene3D" id="3.40.50.720">
    <property type="entry name" value="NAD(P)-binding Rossmann-like Domain"/>
    <property type="match status" value="2"/>
</dbReference>
<dbReference type="FunFam" id="3.40.50.720:FF:000203">
    <property type="entry name" value="D-3-phosphoglycerate dehydrogenase (SerA)"/>
    <property type="match status" value="1"/>
</dbReference>
<comment type="caution">
    <text evidence="7">The sequence shown here is derived from an EMBL/GenBank/DDBJ whole genome shotgun (WGS) entry which is preliminary data.</text>
</comment>
<dbReference type="InterPro" id="IPR050418">
    <property type="entry name" value="D-iso_2-hydroxyacid_DH_PdxB"/>
</dbReference>
<accession>A0A926IEL8</accession>
<evidence type="ECO:0000313" key="7">
    <source>
        <dbReference type="EMBL" id="MBC8580927.1"/>
    </source>
</evidence>
<proteinExistence type="inferred from homology"/>
<dbReference type="Proteomes" id="UP000655830">
    <property type="component" value="Unassembled WGS sequence"/>
</dbReference>
<dbReference type="PROSITE" id="PS00670">
    <property type="entry name" value="D_2_HYDROXYACID_DH_2"/>
    <property type="match status" value="1"/>
</dbReference>
<reference evidence="7" key="1">
    <citation type="submission" date="2020-08" db="EMBL/GenBank/DDBJ databases">
        <title>Genome public.</title>
        <authorList>
            <person name="Liu C."/>
            <person name="Sun Q."/>
        </authorList>
    </citation>
    <scope>NUCLEOTIDE SEQUENCE</scope>
    <source>
        <strain evidence="7">NSJ-12</strain>
    </source>
</reference>
<evidence type="ECO:0000256" key="1">
    <source>
        <dbReference type="ARBA" id="ARBA00005854"/>
    </source>
</evidence>
<dbReference type="InterPro" id="IPR006140">
    <property type="entry name" value="D-isomer_DH_NAD-bd"/>
</dbReference>
<dbReference type="SUPFAM" id="SSF52283">
    <property type="entry name" value="Formate/glycerate dehydrogenase catalytic domain-like"/>
    <property type="match status" value="1"/>
</dbReference>
<dbReference type="InterPro" id="IPR006139">
    <property type="entry name" value="D-isomer_2_OHA_DH_cat_dom"/>
</dbReference>
<dbReference type="PROSITE" id="PS00671">
    <property type="entry name" value="D_2_HYDROXYACID_DH_3"/>
    <property type="match status" value="1"/>
</dbReference>
<evidence type="ECO:0000256" key="4">
    <source>
        <dbReference type="RuleBase" id="RU003719"/>
    </source>
</evidence>
<dbReference type="InterPro" id="IPR029753">
    <property type="entry name" value="D-isomer_DH_CS"/>
</dbReference>
<gene>
    <name evidence="7" type="ORF">H8718_15515</name>
</gene>
<evidence type="ECO:0000256" key="3">
    <source>
        <dbReference type="ARBA" id="ARBA00023027"/>
    </source>
</evidence>
<comment type="similarity">
    <text evidence="1 4">Belongs to the D-isomer specific 2-hydroxyacid dehydrogenase family.</text>
</comment>
<dbReference type="Pfam" id="PF02826">
    <property type="entry name" value="2-Hacid_dh_C"/>
    <property type="match status" value="1"/>
</dbReference>
<organism evidence="7 8">
    <name type="scientific">Zhenhengia yiwuensis</name>
    <dbReference type="NCBI Taxonomy" id="2763666"/>
    <lineage>
        <taxon>Bacteria</taxon>
        <taxon>Bacillati</taxon>
        <taxon>Bacillota</taxon>
        <taxon>Clostridia</taxon>
        <taxon>Lachnospirales</taxon>
        <taxon>Lachnospiraceae</taxon>
        <taxon>Zhenhengia</taxon>
    </lineage>
</organism>
<dbReference type="GO" id="GO:0016616">
    <property type="term" value="F:oxidoreductase activity, acting on the CH-OH group of donors, NAD or NADP as acceptor"/>
    <property type="evidence" value="ECO:0007669"/>
    <property type="project" value="InterPro"/>
</dbReference>
<dbReference type="SUPFAM" id="SSF51735">
    <property type="entry name" value="NAD(P)-binding Rossmann-fold domains"/>
    <property type="match status" value="1"/>
</dbReference>
<dbReference type="CDD" id="cd12161">
    <property type="entry name" value="GDH_like_1"/>
    <property type="match status" value="1"/>
</dbReference>
<dbReference type="PANTHER" id="PTHR43761:SF1">
    <property type="entry name" value="D-ISOMER SPECIFIC 2-HYDROXYACID DEHYDROGENASE CATALYTIC DOMAIN-CONTAINING PROTEIN-RELATED"/>
    <property type="match status" value="1"/>
</dbReference>
<evidence type="ECO:0000259" key="5">
    <source>
        <dbReference type="Pfam" id="PF00389"/>
    </source>
</evidence>
<feature type="domain" description="D-isomer specific 2-hydroxyacid dehydrogenase catalytic" evidence="5">
    <location>
        <begin position="22"/>
        <end position="311"/>
    </location>
</feature>
<evidence type="ECO:0000259" key="6">
    <source>
        <dbReference type="Pfam" id="PF02826"/>
    </source>
</evidence>
<dbReference type="EMBL" id="JACRSY010000031">
    <property type="protein sequence ID" value="MBC8580927.1"/>
    <property type="molecule type" value="Genomic_DNA"/>
</dbReference>
<keyword evidence="3" id="KW-0520">NAD</keyword>
<protein>
    <submittedName>
        <fullName evidence="7">Hydroxyacid dehydrogenase</fullName>
    </submittedName>
</protein>
<keyword evidence="2 4" id="KW-0560">Oxidoreductase</keyword>
<dbReference type="GO" id="GO:0051287">
    <property type="term" value="F:NAD binding"/>
    <property type="evidence" value="ECO:0007669"/>
    <property type="project" value="InterPro"/>
</dbReference>
<dbReference type="PANTHER" id="PTHR43761">
    <property type="entry name" value="D-ISOMER SPECIFIC 2-HYDROXYACID DEHYDROGENASE FAMILY PROTEIN (AFU_ORTHOLOGUE AFUA_1G13630)"/>
    <property type="match status" value="1"/>
</dbReference>
<name>A0A926IEL8_9FIRM</name>
<evidence type="ECO:0000313" key="8">
    <source>
        <dbReference type="Proteomes" id="UP000655830"/>
    </source>
</evidence>
<dbReference type="RefSeq" id="WP_249333610.1">
    <property type="nucleotide sequence ID" value="NZ_JACRSY010000031.1"/>
</dbReference>
<sequence>MKLVIIEPLGVAKEKLLDLATATLGNQVEIIYYDTRVTDTVELIKRGKDADIIAVSNLPLNSEVIEGCPNLKMLAVAFTGVDHIAVDTCKAKGITICNCAGYSNAAVSDLVFGMIITLYRNMLSCNEVVRQSGTKDGLIGFELEGKKFGIIGTGAIGLRTANIAKAFGCEVYAYSRTVKENTGLIYTDLDTLLQTCDIISLHVPLNAHTKHLINAQKLALMKPNAILINTARGPVVDSQALADALNSHQIAGAGIDVFEMEPPVPSDHPLLHSINTIVTPHVAFATKEALEKRAVIVFNNILNYLNGSPTNII</sequence>
<feature type="domain" description="D-isomer specific 2-hydroxyacid dehydrogenase NAD-binding" evidence="6">
    <location>
        <begin position="112"/>
        <end position="283"/>
    </location>
</feature>
<dbReference type="InterPro" id="IPR036291">
    <property type="entry name" value="NAD(P)-bd_dom_sf"/>
</dbReference>
<dbReference type="Pfam" id="PF00389">
    <property type="entry name" value="2-Hacid_dh"/>
    <property type="match status" value="1"/>
</dbReference>
<keyword evidence="8" id="KW-1185">Reference proteome</keyword>